<comment type="similarity">
    <text evidence="5">Belongs to the class I-like SAM-binding methyltransferase superfamily. RNA methyltransferase RlmE family.</text>
</comment>
<feature type="binding site" evidence="5">
    <location>
        <position position="50"/>
    </location>
    <ligand>
        <name>S-adenosyl-L-methionine</name>
        <dbReference type="ChEBI" id="CHEBI:59789"/>
    </ligand>
</feature>
<feature type="binding site" evidence="5">
    <location>
        <position position="52"/>
    </location>
    <ligand>
        <name>S-adenosyl-L-methionine</name>
        <dbReference type="ChEBI" id="CHEBI:59789"/>
    </ligand>
</feature>
<comment type="catalytic activity">
    <reaction evidence="5">
        <text>uridine(2552) in 23S rRNA + S-adenosyl-L-methionine = 2'-O-methyluridine(2552) in 23S rRNA + S-adenosyl-L-homocysteine + H(+)</text>
        <dbReference type="Rhea" id="RHEA:42720"/>
        <dbReference type="Rhea" id="RHEA-COMP:10202"/>
        <dbReference type="Rhea" id="RHEA-COMP:10203"/>
        <dbReference type="ChEBI" id="CHEBI:15378"/>
        <dbReference type="ChEBI" id="CHEBI:57856"/>
        <dbReference type="ChEBI" id="CHEBI:59789"/>
        <dbReference type="ChEBI" id="CHEBI:65315"/>
        <dbReference type="ChEBI" id="CHEBI:74478"/>
        <dbReference type="EC" id="2.1.1.166"/>
    </reaction>
</comment>
<evidence type="ECO:0000256" key="4">
    <source>
        <dbReference type="ARBA" id="ARBA00022691"/>
    </source>
</evidence>
<dbReference type="EMBL" id="JAGSOI010000016">
    <property type="protein sequence ID" value="MCM1986482.1"/>
    <property type="molecule type" value="Genomic_DNA"/>
</dbReference>
<dbReference type="HAMAP" id="MF_01547">
    <property type="entry name" value="RNA_methyltr_E"/>
    <property type="match status" value="1"/>
</dbReference>
<evidence type="ECO:0000256" key="1">
    <source>
        <dbReference type="ARBA" id="ARBA00022552"/>
    </source>
</evidence>
<feature type="active site" description="Proton acceptor" evidence="5">
    <location>
        <position position="149"/>
    </location>
</feature>
<proteinExistence type="inferred from homology"/>
<gene>
    <name evidence="5" type="primary">rlmE</name>
    <name evidence="7" type="ORF">KDK67_05635</name>
</gene>
<dbReference type="InterPro" id="IPR050082">
    <property type="entry name" value="RNA_methyltr_RlmE"/>
</dbReference>
<keyword evidence="3 5" id="KW-0808">Transferase</keyword>
<dbReference type="EC" id="2.1.1.166" evidence="5"/>
<dbReference type="InterPro" id="IPR015507">
    <property type="entry name" value="rRNA-MeTfrase_E"/>
</dbReference>
<evidence type="ECO:0000313" key="7">
    <source>
        <dbReference type="EMBL" id="MCM1986482.1"/>
    </source>
</evidence>
<protein>
    <recommendedName>
        <fullName evidence="5">Ribosomal RNA large subunit methyltransferase E</fullName>
        <ecNumber evidence="5">2.1.1.166</ecNumber>
    </recommendedName>
    <alternativeName>
        <fullName evidence="5">23S rRNA Um2552 methyltransferase</fullName>
    </alternativeName>
    <alternativeName>
        <fullName evidence="5">rRNA (uridine-2'-O-)-methyltransferase</fullName>
    </alternativeName>
</protein>
<dbReference type="InterPro" id="IPR029063">
    <property type="entry name" value="SAM-dependent_MTases_sf"/>
</dbReference>
<feature type="domain" description="TRAM" evidence="6">
    <location>
        <begin position="196"/>
        <end position="255"/>
    </location>
</feature>
<reference evidence="7" key="1">
    <citation type="journal article" date="2021" name="mSystems">
        <title>Bacteria and Archaea Synergistically Convert Glycine Betaine to Biogenic Methane in the Formosa Cold Seep of the South China Sea.</title>
        <authorList>
            <person name="Li L."/>
            <person name="Zhang W."/>
            <person name="Zhang S."/>
            <person name="Song L."/>
            <person name="Sun Q."/>
            <person name="Zhang H."/>
            <person name="Xiang H."/>
            <person name="Dong X."/>
        </authorList>
    </citation>
    <scope>NUCLEOTIDE SEQUENCE</scope>
    <source>
        <strain evidence="7">LLY</strain>
    </source>
</reference>
<keyword evidence="8" id="KW-1185">Reference proteome</keyword>
<feature type="binding site" evidence="5">
    <location>
        <position position="109"/>
    </location>
    <ligand>
        <name>S-adenosyl-L-methionine</name>
        <dbReference type="ChEBI" id="CHEBI:59789"/>
    </ligand>
</feature>
<reference evidence="7" key="2">
    <citation type="submission" date="2021-04" db="EMBL/GenBank/DDBJ databases">
        <authorList>
            <person name="Dong X."/>
        </authorList>
    </citation>
    <scope>NUCLEOTIDE SEQUENCE</scope>
    <source>
        <strain evidence="7">LLY</strain>
    </source>
</reference>
<dbReference type="AlphaFoldDB" id="A0A9E4ZF43"/>
<dbReference type="SUPFAM" id="SSF50249">
    <property type="entry name" value="Nucleic acid-binding proteins"/>
    <property type="match status" value="1"/>
</dbReference>
<accession>A0A9E4ZF43</accession>
<evidence type="ECO:0000313" key="8">
    <source>
        <dbReference type="Proteomes" id="UP001056766"/>
    </source>
</evidence>
<dbReference type="SUPFAM" id="SSF53335">
    <property type="entry name" value="S-adenosyl-L-methionine-dependent methyltransferases"/>
    <property type="match status" value="1"/>
</dbReference>
<dbReference type="Pfam" id="PF01938">
    <property type="entry name" value="TRAM"/>
    <property type="match status" value="1"/>
</dbReference>
<comment type="subcellular location">
    <subcellularLocation>
        <location evidence="5">Cytoplasm</location>
    </subcellularLocation>
</comment>
<comment type="caution">
    <text evidence="7">The sequence shown here is derived from an EMBL/GenBank/DDBJ whole genome shotgun (WGS) entry which is preliminary data.</text>
</comment>
<dbReference type="PROSITE" id="PS50926">
    <property type="entry name" value="TRAM"/>
    <property type="match status" value="1"/>
</dbReference>
<keyword evidence="4 5" id="KW-0949">S-adenosyl-L-methionine</keyword>
<name>A0A9E4ZF43_9EURY</name>
<dbReference type="InterPro" id="IPR012340">
    <property type="entry name" value="NA-bd_OB-fold"/>
</dbReference>
<organism evidence="7 8">
    <name type="scientific">Methanococcoides seepicolus</name>
    <dbReference type="NCBI Taxonomy" id="2828780"/>
    <lineage>
        <taxon>Archaea</taxon>
        <taxon>Methanobacteriati</taxon>
        <taxon>Methanobacteriota</taxon>
        <taxon>Stenosarchaea group</taxon>
        <taxon>Methanomicrobia</taxon>
        <taxon>Methanosarcinales</taxon>
        <taxon>Methanosarcinaceae</taxon>
        <taxon>Methanococcoides</taxon>
    </lineage>
</organism>
<evidence type="ECO:0000256" key="5">
    <source>
        <dbReference type="HAMAP-Rule" id="MF_01547"/>
    </source>
</evidence>
<dbReference type="PANTHER" id="PTHR10920:SF13">
    <property type="entry name" value="PRE-RRNA 2'-O-RIBOSE RNA METHYLTRANSFERASE FTSJ3"/>
    <property type="match status" value="1"/>
</dbReference>
<evidence type="ECO:0000259" key="6">
    <source>
        <dbReference type="PROSITE" id="PS50926"/>
    </source>
</evidence>
<dbReference type="InterPro" id="IPR002792">
    <property type="entry name" value="TRAM_dom"/>
</dbReference>
<dbReference type="RefSeq" id="WP_250867886.1">
    <property type="nucleotide sequence ID" value="NZ_JAGSOI010000016.1"/>
</dbReference>
<feature type="binding site" evidence="5">
    <location>
        <position position="68"/>
    </location>
    <ligand>
        <name>S-adenosyl-L-methionine</name>
        <dbReference type="ChEBI" id="CHEBI:59789"/>
    </ligand>
</feature>
<feature type="binding site" evidence="5">
    <location>
        <position position="84"/>
    </location>
    <ligand>
        <name>S-adenosyl-L-methionine</name>
        <dbReference type="ChEBI" id="CHEBI:59789"/>
    </ligand>
</feature>
<dbReference type="PANTHER" id="PTHR10920">
    <property type="entry name" value="RIBOSOMAL RNA METHYLTRANSFERASE"/>
    <property type="match status" value="1"/>
</dbReference>
<keyword evidence="1 5" id="KW-0698">rRNA processing</keyword>
<dbReference type="Pfam" id="PF01728">
    <property type="entry name" value="FtsJ"/>
    <property type="match status" value="1"/>
</dbReference>
<dbReference type="InterPro" id="IPR002877">
    <property type="entry name" value="RNA_MeTrfase_FtsJ_dom"/>
</dbReference>
<sequence>MARDRRDTYYWRAKDEGYRSRAAYKLFQINEKHDVIKEGDTIVDLGAAPGGWLEVAKKISGGKIVGVDLRRIKEIEGVDTIKGDITSDETIKKIIELVGEGGADVVICDAAPNLSGNWSLDHARSIDLTTSALECAKKILKPKGHFIVKVFQGDMFKEYMDKVRDSFTYTRAFSPKASRQESAEIYVIGKKLLTAPLKIDDKFDVTIKKIGSKGNGIAFVEDFVVFVQDEVKKGDLVRIKIVDVKPEFAFAIVIARYAPDGSKKEE</sequence>
<comment type="function">
    <text evidence="5">Specifically methylates the uridine in position 2552 of 23S rRNA at the 2'-O position of the ribose in the fully assembled 50S ribosomal subunit.</text>
</comment>
<dbReference type="GO" id="GO:0005737">
    <property type="term" value="C:cytoplasm"/>
    <property type="evidence" value="ECO:0007669"/>
    <property type="project" value="UniProtKB-SubCell"/>
</dbReference>
<dbReference type="GO" id="GO:0008650">
    <property type="term" value="F:rRNA (uridine-2'-O-)-methyltransferase activity"/>
    <property type="evidence" value="ECO:0007669"/>
    <property type="project" value="UniProtKB-UniRule"/>
</dbReference>
<evidence type="ECO:0000256" key="3">
    <source>
        <dbReference type="ARBA" id="ARBA00022679"/>
    </source>
</evidence>
<dbReference type="Proteomes" id="UP001056766">
    <property type="component" value="Unassembled WGS sequence"/>
</dbReference>
<keyword evidence="5" id="KW-0963">Cytoplasm</keyword>
<evidence type="ECO:0000256" key="2">
    <source>
        <dbReference type="ARBA" id="ARBA00022603"/>
    </source>
</evidence>
<dbReference type="Gene3D" id="3.40.50.150">
    <property type="entry name" value="Vaccinia Virus protein VP39"/>
    <property type="match status" value="1"/>
</dbReference>
<keyword evidence="2 5" id="KW-0489">Methyltransferase</keyword>
<dbReference type="Gene3D" id="2.40.50.140">
    <property type="entry name" value="Nucleic acid-binding proteins"/>
    <property type="match status" value="1"/>
</dbReference>